<name>A0A0F9FV98_9ZZZZ</name>
<comment type="caution">
    <text evidence="1">The sequence shown here is derived from an EMBL/GenBank/DDBJ whole genome shotgun (WGS) entry which is preliminary data.</text>
</comment>
<dbReference type="EMBL" id="LAZR01030969">
    <property type="protein sequence ID" value="KKL55082.1"/>
    <property type="molecule type" value="Genomic_DNA"/>
</dbReference>
<proteinExistence type="predicted"/>
<dbReference type="AlphaFoldDB" id="A0A0F9FV98"/>
<protein>
    <submittedName>
        <fullName evidence="1">Uncharacterized protein</fullName>
    </submittedName>
</protein>
<reference evidence="1" key="1">
    <citation type="journal article" date="2015" name="Nature">
        <title>Complex archaea that bridge the gap between prokaryotes and eukaryotes.</title>
        <authorList>
            <person name="Spang A."/>
            <person name="Saw J.H."/>
            <person name="Jorgensen S.L."/>
            <person name="Zaremba-Niedzwiedzka K."/>
            <person name="Martijn J."/>
            <person name="Lind A.E."/>
            <person name="van Eijk R."/>
            <person name="Schleper C."/>
            <person name="Guy L."/>
            <person name="Ettema T.J."/>
        </authorList>
    </citation>
    <scope>NUCLEOTIDE SEQUENCE</scope>
</reference>
<accession>A0A0F9FV98</accession>
<sequence length="39" mass="4262">MAVAVIKGNFKNFFVEADTIAKEKPIAPITYAFALTIFA</sequence>
<gene>
    <name evidence="1" type="ORF">LCGC14_2258980</name>
</gene>
<evidence type="ECO:0000313" key="1">
    <source>
        <dbReference type="EMBL" id="KKL55082.1"/>
    </source>
</evidence>
<feature type="non-terminal residue" evidence="1">
    <location>
        <position position="39"/>
    </location>
</feature>
<organism evidence="1">
    <name type="scientific">marine sediment metagenome</name>
    <dbReference type="NCBI Taxonomy" id="412755"/>
    <lineage>
        <taxon>unclassified sequences</taxon>
        <taxon>metagenomes</taxon>
        <taxon>ecological metagenomes</taxon>
    </lineage>
</organism>